<dbReference type="InterPro" id="IPR001296">
    <property type="entry name" value="Glyco_trans_1"/>
</dbReference>
<comment type="caution">
    <text evidence="3">The sequence shown here is derived from an EMBL/GenBank/DDBJ whole genome shotgun (WGS) entry which is preliminary data.</text>
</comment>
<reference evidence="3" key="1">
    <citation type="journal article" date="2019" name="Nat. Med.">
        <title>A library of human gut bacterial isolates paired with longitudinal multiomics data enables mechanistic microbiome research.</title>
        <authorList>
            <person name="Poyet M."/>
            <person name="Groussin M."/>
            <person name="Gibbons S.M."/>
            <person name="Avila-Pacheco J."/>
            <person name="Jiang X."/>
            <person name="Kearney S.M."/>
            <person name="Perrotta A.R."/>
            <person name="Berdy B."/>
            <person name="Zhao S."/>
            <person name="Lieberman T.D."/>
            <person name="Swanson P.K."/>
            <person name="Smith M."/>
            <person name="Roesemann S."/>
            <person name="Alexander J.E."/>
            <person name="Rich S.A."/>
            <person name="Livny J."/>
            <person name="Vlamakis H."/>
            <person name="Clish C."/>
            <person name="Bullock K."/>
            <person name="Deik A."/>
            <person name="Scott J."/>
            <person name="Pierce K.A."/>
            <person name="Xavier R.J."/>
            <person name="Alm E.J."/>
        </authorList>
    </citation>
    <scope>NUCLEOTIDE SEQUENCE</scope>
    <source>
        <strain evidence="3">BIOML-B7</strain>
    </source>
</reference>
<dbReference type="PANTHER" id="PTHR12526">
    <property type="entry name" value="GLYCOSYLTRANSFERASE"/>
    <property type="match status" value="1"/>
</dbReference>
<sequence length="397" mass="44991">MRKNKIRILHVAQAAGGVDRYIRMLLKYLDKEKFENILICSQDFHEEDYKGLVDYFDQVEMTRAIGSNDLKAIKSVRTLIKKYNPDIVYAHSSKAGAIARVADIGLKNHCVYNPHGWAFNMRCSAKKKAVYTAIEKIAAPFCDKIICISDAEKKSALDKKICKENKLQVIFNGVDIEGYENGEHGVVKRRDLNIPEEAFVVGMVGRMSPQKAPDVFIKMAKQVKDKVPNAHFIIVGNGNQETKIRKYAEDNNFSESLHITGWVDNPMSYVEIFDVACLLSRWEGFGLALPEYMMAGKPIVASRVDAIPNIIRNGENGLLVEADDAHGASEAVLQIYQENDLKDRLVTQGLEDVHNRFNARRVSAEHGKLFERIMEDEGHYFGRWFRHTPLSIDKGNK</sequence>
<evidence type="ECO:0000313" key="3">
    <source>
        <dbReference type="EMBL" id="MSC67917.1"/>
    </source>
</evidence>
<dbReference type="Pfam" id="PF00534">
    <property type="entry name" value="Glycos_transf_1"/>
    <property type="match status" value="1"/>
</dbReference>
<dbReference type="GO" id="GO:0016757">
    <property type="term" value="F:glycosyltransferase activity"/>
    <property type="evidence" value="ECO:0007669"/>
    <property type="project" value="InterPro"/>
</dbReference>
<dbReference type="RefSeq" id="WP_142410952.1">
    <property type="nucleotide sequence ID" value="NZ_WKQF01000002.1"/>
</dbReference>
<dbReference type="Pfam" id="PF13439">
    <property type="entry name" value="Glyco_transf_4"/>
    <property type="match status" value="1"/>
</dbReference>
<dbReference type="CDD" id="cd03808">
    <property type="entry name" value="GT4_CapM-like"/>
    <property type="match status" value="1"/>
</dbReference>
<name>A0A6G1ZWS0_9FIRM</name>
<organism evidence="3">
    <name type="scientific">Faecalibacterium prausnitzii</name>
    <dbReference type="NCBI Taxonomy" id="853"/>
    <lineage>
        <taxon>Bacteria</taxon>
        <taxon>Bacillati</taxon>
        <taxon>Bacillota</taxon>
        <taxon>Clostridia</taxon>
        <taxon>Eubacteriales</taxon>
        <taxon>Oscillospiraceae</taxon>
        <taxon>Faecalibacterium</taxon>
    </lineage>
</organism>
<evidence type="ECO:0000259" key="1">
    <source>
        <dbReference type="Pfam" id="PF00534"/>
    </source>
</evidence>
<dbReference type="InterPro" id="IPR028098">
    <property type="entry name" value="Glyco_trans_4-like_N"/>
</dbReference>
<dbReference type="EMBL" id="WKQG01000002">
    <property type="protein sequence ID" value="MSC67917.1"/>
    <property type="molecule type" value="Genomic_DNA"/>
</dbReference>
<gene>
    <name evidence="3" type="ORF">GKD79_03215</name>
</gene>
<evidence type="ECO:0000259" key="2">
    <source>
        <dbReference type="Pfam" id="PF13439"/>
    </source>
</evidence>
<dbReference type="PANTHER" id="PTHR12526:SF630">
    <property type="entry name" value="GLYCOSYLTRANSFERASE"/>
    <property type="match status" value="1"/>
</dbReference>
<protein>
    <submittedName>
        <fullName evidence="3">Glycosyltransferase</fullName>
    </submittedName>
</protein>
<accession>A0A6G1ZWS0</accession>
<proteinExistence type="predicted"/>
<feature type="domain" description="Glycosyl transferase family 1" evidence="1">
    <location>
        <begin position="188"/>
        <end position="349"/>
    </location>
</feature>
<dbReference type="Gene3D" id="3.40.50.2000">
    <property type="entry name" value="Glycogen Phosphorylase B"/>
    <property type="match status" value="2"/>
</dbReference>
<keyword evidence="3" id="KW-0808">Transferase</keyword>
<dbReference type="SUPFAM" id="SSF53756">
    <property type="entry name" value="UDP-Glycosyltransferase/glycogen phosphorylase"/>
    <property type="match status" value="1"/>
</dbReference>
<dbReference type="AlphaFoldDB" id="A0A6G1ZWS0"/>
<feature type="domain" description="Glycosyltransferase subfamily 4-like N-terminal" evidence="2">
    <location>
        <begin position="16"/>
        <end position="177"/>
    </location>
</feature>